<name>A0ABU8ERC4_9GAMM</name>
<evidence type="ECO:0008006" key="4">
    <source>
        <dbReference type="Google" id="ProtNLM"/>
    </source>
</evidence>
<dbReference type="EMBL" id="JBAWKS010000001">
    <property type="protein sequence ID" value="MEI4549426.1"/>
    <property type="molecule type" value="Genomic_DNA"/>
</dbReference>
<keyword evidence="3" id="KW-1185">Reference proteome</keyword>
<dbReference type="Proteomes" id="UP001382455">
    <property type="component" value="Unassembled WGS sequence"/>
</dbReference>
<feature type="chain" id="PRO_5047260269" description="Nuclear transport factor 2 family protein" evidence="1">
    <location>
        <begin position="20"/>
        <end position="152"/>
    </location>
</feature>
<reference evidence="2 3" key="1">
    <citation type="submission" date="2023-12" db="EMBL/GenBank/DDBJ databases">
        <title>Friends and Foes: Symbiotic and Algicidal bacterial influence on Karenia brevis blooms.</title>
        <authorList>
            <person name="Fei C."/>
            <person name="Mohamed A.R."/>
            <person name="Booker A."/>
            <person name="Arshad M."/>
            <person name="Klass S."/>
            <person name="Ahn S."/>
            <person name="Gilbert P.M."/>
            <person name="Heil C.A."/>
            <person name="Martinez J.M."/>
            <person name="Amin S.A."/>
        </authorList>
    </citation>
    <scope>NUCLEOTIDE SEQUENCE [LARGE SCALE GENOMIC DNA]</scope>
    <source>
        <strain evidence="2 3">CE15</strain>
    </source>
</reference>
<proteinExistence type="predicted"/>
<evidence type="ECO:0000256" key="1">
    <source>
        <dbReference type="SAM" id="SignalP"/>
    </source>
</evidence>
<organism evidence="2 3">
    <name type="scientific">Pseudoalteromonas spongiae</name>
    <dbReference type="NCBI Taxonomy" id="298657"/>
    <lineage>
        <taxon>Bacteria</taxon>
        <taxon>Pseudomonadati</taxon>
        <taxon>Pseudomonadota</taxon>
        <taxon>Gammaproteobacteria</taxon>
        <taxon>Alteromonadales</taxon>
        <taxon>Pseudoalteromonadaceae</taxon>
        <taxon>Pseudoalteromonas</taxon>
    </lineage>
</organism>
<gene>
    <name evidence="2" type="ORF">WAE96_06885</name>
</gene>
<keyword evidence="1" id="KW-0732">Signal</keyword>
<evidence type="ECO:0000313" key="3">
    <source>
        <dbReference type="Proteomes" id="UP001382455"/>
    </source>
</evidence>
<evidence type="ECO:0000313" key="2">
    <source>
        <dbReference type="EMBL" id="MEI4549426.1"/>
    </source>
</evidence>
<sequence length="152" mass="17330">MLKPFITITAITLSSYAHASIDVAIPKENCLKAVEIVKNKDVELMKSIYIPIDATNSQYQGFINEIYDWAYVKNYNGINAFTIQNVTVFDNAKQSDNFIVKTSSDRHGHNVEVWVRYSFDSINRATNADATKGGYCKFALLDNKWYMINLLK</sequence>
<protein>
    <recommendedName>
        <fullName evidence="4">Nuclear transport factor 2 family protein</fullName>
    </recommendedName>
</protein>
<comment type="caution">
    <text evidence="2">The sequence shown here is derived from an EMBL/GenBank/DDBJ whole genome shotgun (WGS) entry which is preliminary data.</text>
</comment>
<accession>A0ABU8ERC4</accession>
<dbReference type="RefSeq" id="WP_336434978.1">
    <property type="nucleotide sequence ID" value="NZ_JBAWKS010000001.1"/>
</dbReference>
<feature type="signal peptide" evidence="1">
    <location>
        <begin position="1"/>
        <end position="19"/>
    </location>
</feature>